<gene>
    <name evidence="1" type="ORF">EUGRSUZ_B02758</name>
</gene>
<organism evidence="1">
    <name type="scientific">Eucalyptus grandis</name>
    <name type="common">Flooded gum</name>
    <dbReference type="NCBI Taxonomy" id="71139"/>
    <lineage>
        <taxon>Eukaryota</taxon>
        <taxon>Viridiplantae</taxon>
        <taxon>Streptophyta</taxon>
        <taxon>Embryophyta</taxon>
        <taxon>Tracheophyta</taxon>
        <taxon>Spermatophyta</taxon>
        <taxon>Magnoliopsida</taxon>
        <taxon>eudicotyledons</taxon>
        <taxon>Gunneridae</taxon>
        <taxon>Pentapetalae</taxon>
        <taxon>rosids</taxon>
        <taxon>malvids</taxon>
        <taxon>Myrtales</taxon>
        <taxon>Myrtaceae</taxon>
        <taxon>Myrtoideae</taxon>
        <taxon>Eucalypteae</taxon>
        <taxon>Eucalyptus</taxon>
    </lineage>
</organism>
<sequence length="72" mass="8193">MDSIQSVMFLLVNQMRLMKCGRIITQFSSSATKKMTLLMLDQMIKKMGMEGAIQLDLYHFTVSTVIAPHLLI</sequence>
<dbReference type="Gramene" id="KCW86053">
    <property type="protein sequence ID" value="KCW86053"/>
    <property type="gene ID" value="EUGRSUZ_B02758"/>
</dbReference>
<dbReference type="AlphaFoldDB" id="A0A059D5Q3"/>
<reference evidence="1" key="1">
    <citation type="submission" date="2013-07" db="EMBL/GenBank/DDBJ databases">
        <title>The genome of Eucalyptus grandis.</title>
        <authorList>
            <person name="Schmutz J."/>
            <person name="Hayes R."/>
            <person name="Myburg A."/>
            <person name="Tuskan G."/>
            <person name="Grattapaglia D."/>
            <person name="Rokhsar D.S."/>
        </authorList>
    </citation>
    <scope>NUCLEOTIDE SEQUENCE</scope>
    <source>
        <tissue evidence="1">Leaf extractions</tissue>
    </source>
</reference>
<proteinExistence type="predicted"/>
<accession>A0A059D5Q3</accession>
<dbReference type="EMBL" id="KK198754">
    <property type="protein sequence ID" value="KCW86053.1"/>
    <property type="molecule type" value="Genomic_DNA"/>
</dbReference>
<protein>
    <submittedName>
        <fullName evidence="1">Uncharacterized protein</fullName>
    </submittedName>
</protein>
<dbReference type="InParanoid" id="A0A059D5Q3"/>
<evidence type="ECO:0000313" key="1">
    <source>
        <dbReference type="EMBL" id="KCW86053.1"/>
    </source>
</evidence>
<name>A0A059D5Q3_EUCGR</name>